<dbReference type="GO" id="GO:0006811">
    <property type="term" value="P:monoatomic ion transport"/>
    <property type="evidence" value="ECO:0007669"/>
    <property type="project" value="UniProtKB-KW"/>
</dbReference>
<feature type="transmembrane region" description="Helical" evidence="11">
    <location>
        <begin position="392"/>
        <end position="411"/>
    </location>
</feature>
<feature type="transmembrane region" description="Helical" evidence="11">
    <location>
        <begin position="363"/>
        <end position="385"/>
    </location>
</feature>
<evidence type="ECO:0000256" key="1">
    <source>
        <dbReference type="ARBA" id="ARBA00004127"/>
    </source>
</evidence>
<dbReference type="SUPFAM" id="SSF103473">
    <property type="entry name" value="MFS general substrate transporter"/>
    <property type="match status" value="1"/>
</dbReference>
<feature type="transmembrane region" description="Helical" evidence="11">
    <location>
        <begin position="131"/>
        <end position="150"/>
    </location>
</feature>
<feature type="transmembrane region" description="Helical" evidence="11">
    <location>
        <begin position="250"/>
        <end position="268"/>
    </location>
</feature>
<evidence type="ECO:0000256" key="8">
    <source>
        <dbReference type="ARBA" id="ARBA00023065"/>
    </source>
</evidence>
<dbReference type="PROSITE" id="PS50850">
    <property type="entry name" value="MFS"/>
    <property type="match status" value="1"/>
</dbReference>
<dbReference type="GO" id="GO:0005524">
    <property type="term" value="F:ATP binding"/>
    <property type="evidence" value="ECO:0007669"/>
    <property type="project" value="UniProtKB-KW"/>
</dbReference>
<dbReference type="Gene3D" id="1.20.1250.20">
    <property type="entry name" value="MFS general substrate transporter like domains"/>
    <property type="match status" value="1"/>
</dbReference>
<reference evidence="14" key="2">
    <citation type="journal article" date="2007" name="PLoS Biol.">
        <title>Survey sequencing and comparative analysis of the elephant shark (Callorhinchus milii) genome.</title>
        <authorList>
            <person name="Venkatesh B."/>
            <person name="Kirkness E.F."/>
            <person name="Loh Y.H."/>
            <person name="Halpern A.L."/>
            <person name="Lee A.P."/>
            <person name="Johnson J."/>
            <person name="Dandona N."/>
            <person name="Viswanathan L.D."/>
            <person name="Tay A."/>
            <person name="Venter J.C."/>
            <person name="Strausberg R.L."/>
            <person name="Brenner S."/>
        </authorList>
    </citation>
    <scope>NUCLEOTIDE SEQUENCE [LARGE SCALE GENOMIC DNA]</scope>
</reference>
<dbReference type="GO" id="GO:0016020">
    <property type="term" value="C:membrane"/>
    <property type="evidence" value="ECO:0007669"/>
    <property type="project" value="InterPro"/>
</dbReference>
<comment type="subcellular location">
    <subcellularLocation>
        <location evidence="1">Endomembrane system</location>
        <topology evidence="1">Multi-pass membrane protein</topology>
    </subcellularLocation>
</comment>
<feature type="domain" description="Major facilitator superfamily (MFS) profile" evidence="12">
    <location>
        <begin position="21"/>
        <end position="505"/>
    </location>
</feature>
<dbReference type="InterPro" id="IPR005829">
    <property type="entry name" value="Sugar_transporter_CS"/>
</dbReference>
<keyword evidence="14" id="KW-1185">Reference proteome</keyword>
<keyword evidence="3" id="KW-0813">Transport</keyword>
<keyword evidence="8" id="KW-0406">Ion transport</keyword>
<feature type="transmembrane region" description="Helical" evidence="11">
    <location>
        <begin position="417"/>
        <end position="440"/>
    </location>
</feature>
<dbReference type="PROSITE" id="PS00216">
    <property type="entry name" value="SUGAR_TRANSPORT_1"/>
    <property type="match status" value="1"/>
</dbReference>
<keyword evidence="6" id="KW-0067">ATP-binding</keyword>
<reference evidence="14" key="1">
    <citation type="journal article" date="2006" name="Science">
        <title>Ancient noncoding elements conserved in the human genome.</title>
        <authorList>
            <person name="Venkatesh B."/>
            <person name="Kirkness E.F."/>
            <person name="Loh Y.H."/>
            <person name="Halpern A.L."/>
            <person name="Lee A.P."/>
            <person name="Johnson J."/>
            <person name="Dandona N."/>
            <person name="Viswanathan L.D."/>
            <person name="Tay A."/>
            <person name="Venter J.C."/>
            <person name="Strausberg R.L."/>
            <person name="Brenner S."/>
        </authorList>
    </citation>
    <scope>NUCLEOTIDE SEQUENCE [LARGE SCALE GENOMIC DNA]</scope>
</reference>
<reference evidence="13" key="5">
    <citation type="submission" date="2025-09" db="UniProtKB">
        <authorList>
            <consortium name="Ensembl"/>
        </authorList>
    </citation>
    <scope>IDENTIFICATION</scope>
</reference>
<evidence type="ECO:0000313" key="13">
    <source>
        <dbReference type="Ensembl" id="ENSCMIP00000034198.1"/>
    </source>
</evidence>
<feature type="transmembrane region" description="Helical" evidence="11">
    <location>
        <begin position="162"/>
        <end position="180"/>
    </location>
</feature>
<evidence type="ECO:0000256" key="7">
    <source>
        <dbReference type="ARBA" id="ARBA00022989"/>
    </source>
</evidence>
<dbReference type="InterPro" id="IPR036259">
    <property type="entry name" value="MFS_trans_sf"/>
</dbReference>
<keyword evidence="4 11" id="KW-0812">Transmembrane</keyword>
<dbReference type="FunFam" id="1.20.1250.20:FF:000070">
    <property type="entry name" value="Solute carrier family 22 member 5"/>
    <property type="match status" value="1"/>
</dbReference>
<evidence type="ECO:0000256" key="2">
    <source>
        <dbReference type="ARBA" id="ARBA00009203"/>
    </source>
</evidence>
<dbReference type="Ensembl" id="ENSCMIT00000034714.1">
    <property type="protein sequence ID" value="ENSCMIP00000034198.1"/>
    <property type="gene ID" value="ENSCMIG00000014515.1"/>
</dbReference>
<feature type="transmembrane region" description="Helical" evidence="11">
    <location>
        <begin position="21"/>
        <end position="43"/>
    </location>
</feature>
<dbReference type="InParanoid" id="A0A4W3J7S9"/>
<dbReference type="InterPro" id="IPR005828">
    <property type="entry name" value="MFS_sugar_transport-like"/>
</dbReference>
<dbReference type="GO" id="GO:0015651">
    <property type="term" value="F:quaternary ammonium group transmembrane transporter activity"/>
    <property type="evidence" value="ECO:0007669"/>
    <property type="project" value="UniProtKB-ARBA"/>
</dbReference>
<evidence type="ECO:0000256" key="3">
    <source>
        <dbReference type="ARBA" id="ARBA00022448"/>
    </source>
</evidence>
<dbReference type="AlphaFoldDB" id="A0A4W3J7S9"/>
<proteinExistence type="inferred from homology"/>
<evidence type="ECO:0000256" key="11">
    <source>
        <dbReference type="SAM" id="Phobius"/>
    </source>
</evidence>
<dbReference type="OMA" id="RCTRFKE"/>
<feature type="transmembrane region" description="Helical" evidence="11">
    <location>
        <begin position="186"/>
        <end position="208"/>
    </location>
</feature>
<dbReference type="STRING" id="7868.ENSCMIP00000034198"/>
<feature type="transmembrane region" description="Helical" evidence="11">
    <location>
        <begin position="334"/>
        <end position="351"/>
    </location>
</feature>
<evidence type="ECO:0000256" key="5">
    <source>
        <dbReference type="ARBA" id="ARBA00022741"/>
    </source>
</evidence>
<keyword evidence="10" id="KW-0325">Glycoprotein</keyword>
<keyword evidence="5" id="KW-0547">Nucleotide-binding</keyword>
<keyword evidence="9 11" id="KW-0472">Membrane</keyword>
<dbReference type="Pfam" id="PF00083">
    <property type="entry name" value="Sugar_tr"/>
    <property type="match status" value="1"/>
</dbReference>
<evidence type="ECO:0000313" key="14">
    <source>
        <dbReference type="Proteomes" id="UP000314986"/>
    </source>
</evidence>
<dbReference type="InterPro" id="IPR020846">
    <property type="entry name" value="MFS_dom"/>
</dbReference>
<dbReference type="GO" id="GO:0012505">
    <property type="term" value="C:endomembrane system"/>
    <property type="evidence" value="ECO:0007669"/>
    <property type="project" value="UniProtKB-SubCell"/>
</dbReference>
<comment type="similarity">
    <text evidence="2">Belongs to the major facilitator (TC 2.A.1) superfamily. Organic cation transporter (TC 2.A.1.19) family.</text>
</comment>
<reference evidence="13" key="4">
    <citation type="submission" date="2025-08" db="UniProtKB">
        <authorList>
            <consortium name="Ensembl"/>
        </authorList>
    </citation>
    <scope>IDENTIFICATION</scope>
</reference>
<evidence type="ECO:0000256" key="9">
    <source>
        <dbReference type="ARBA" id="ARBA00023136"/>
    </source>
</evidence>
<protein>
    <submittedName>
        <fullName evidence="13">Solute carrier family 22 member 5-like</fullName>
    </submittedName>
</protein>
<feature type="transmembrane region" description="Helical" evidence="11">
    <location>
        <begin position="452"/>
        <end position="474"/>
    </location>
</feature>
<reference evidence="14" key="3">
    <citation type="journal article" date="2014" name="Nature">
        <title>Elephant shark genome provides unique insights into gnathostome evolution.</title>
        <authorList>
            <consortium name="International Elephant Shark Genome Sequencing Consortium"/>
            <person name="Venkatesh B."/>
            <person name="Lee A.P."/>
            <person name="Ravi V."/>
            <person name="Maurya A.K."/>
            <person name="Lian M.M."/>
            <person name="Swann J.B."/>
            <person name="Ohta Y."/>
            <person name="Flajnik M.F."/>
            <person name="Sutoh Y."/>
            <person name="Kasahara M."/>
            <person name="Hoon S."/>
            <person name="Gangu V."/>
            <person name="Roy S.W."/>
            <person name="Irimia M."/>
            <person name="Korzh V."/>
            <person name="Kondrychyn I."/>
            <person name="Lim Z.W."/>
            <person name="Tay B.H."/>
            <person name="Tohari S."/>
            <person name="Kong K.W."/>
            <person name="Ho S."/>
            <person name="Lorente-Galdos B."/>
            <person name="Quilez J."/>
            <person name="Marques-Bonet T."/>
            <person name="Raney B.J."/>
            <person name="Ingham P.W."/>
            <person name="Tay A."/>
            <person name="Hillier L.W."/>
            <person name="Minx P."/>
            <person name="Boehm T."/>
            <person name="Wilson R.K."/>
            <person name="Brenner S."/>
            <person name="Warren W.C."/>
        </authorList>
    </citation>
    <scope>NUCLEOTIDE SEQUENCE [LARGE SCALE GENOMIC DNA]</scope>
</reference>
<evidence type="ECO:0000259" key="12">
    <source>
        <dbReference type="PROSITE" id="PS50850"/>
    </source>
</evidence>
<evidence type="ECO:0000256" key="6">
    <source>
        <dbReference type="ARBA" id="ARBA00022840"/>
    </source>
</evidence>
<organism evidence="13 14">
    <name type="scientific">Callorhinchus milii</name>
    <name type="common">Ghost shark</name>
    <dbReference type="NCBI Taxonomy" id="7868"/>
    <lineage>
        <taxon>Eukaryota</taxon>
        <taxon>Metazoa</taxon>
        <taxon>Chordata</taxon>
        <taxon>Craniata</taxon>
        <taxon>Vertebrata</taxon>
        <taxon>Chondrichthyes</taxon>
        <taxon>Holocephali</taxon>
        <taxon>Chimaeriformes</taxon>
        <taxon>Callorhinchidae</taxon>
        <taxon>Callorhinchus</taxon>
    </lineage>
</organism>
<gene>
    <name evidence="13" type="primary">LOC103187395</name>
</gene>
<accession>A0A4W3J7S9</accession>
<feature type="transmembrane region" description="Helical" evidence="11">
    <location>
        <begin position="480"/>
        <end position="500"/>
    </location>
</feature>
<dbReference type="GeneTree" id="ENSGT00940000163251"/>
<dbReference type="PANTHER" id="PTHR24064">
    <property type="entry name" value="SOLUTE CARRIER FAMILY 22 MEMBER"/>
    <property type="match status" value="1"/>
</dbReference>
<dbReference type="Proteomes" id="UP000314986">
    <property type="component" value="Unassembled WGS sequence"/>
</dbReference>
<evidence type="ECO:0000256" key="4">
    <source>
        <dbReference type="ARBA" id="ARBA00022692"/>
    </source>
</evidence>
<keyword evidence="7 11" id="KW-1133">Transmembrane helix</keyword>
<name>A0A4W3J7S9_CALMI</name>
<feature type="transmembrane region" description="Helical" evidence="11">
    <location>
        <begin position="220"/>
        <end position="244"/>
    </location>
</feature>
<sequence>MQDYDEAIAFLGDWGAFQKTVFFLLSVSVIPNGYVGLSMVFLADTPQHHCRLPDSLNGTTGEANLSSLLPVEEVDGEMIYSRCRRYKTPATDALNATTRETEPCVDGWEYSTDRYISTIVTQWDLVCDSNWKGPLCTSMFFIGVLCGSFLSGQLSDRYGRKNILFASMGVQAVFSLIQVASQSWEMFCVLFFLIGLGQISNYVAAFVLGTELLCKSVRVAFGTLGLPMFYALGYMLLPFIAYYIRDWSMLLLALSLPGLLYVPLWWFIPESPRWLLVQGRVEEAEVIVKAVAKRNGITHVGVIFNNEDLLNPAKNEKRTHNYLDLVRSSNIRNITVLCSFIWMILTMSYFGLSLNTSNMNGDPYINCFISATSEIAASTAAWWLLRTSPRRIATASLLLLGGTLLLLTQLMPSSLPMVTMLLAMVGKCAITTAFNIVYIYSMELYPTVVRNMGVGACIMASRVGAIFSPYLTYLGTYNKVLPFMLMGFFTIVAGVVCLILPETRDGSLPDTVQQSQPVRCFHLGEHNGMLF</sequence>
<evidence type="ECO:0000256" key="10">
    <source>
        <dbReference type="ARBA" id="ARBA00023180"/>
    </source>
</evidence>